<dbReference type="Pfam" id="PF02656">
    <property type="entry name" value="DUF202"/>
    <property type="match status" value="1"/>
</dbReference>
<reference evidence="8" key="1">
    <citation type="submission" date="2014-09" db="EMBL/GenBank/DDBJ databases">
        <title>Genome sequence of the luminous mushroom Mycena chlorophos for searching fungal bioluminescence genes.</title>
        <authorList>
            <person name="Tanaka Y."/>
            <person name="Kasuga D."/>
            <person name="Oba Y."/>
            <person name="Hase S."/>
            <person name="Sato K."/>
            <person name="Oba Y."/>
            <person name="Sakakibara Y."/>
        </authorList>
    </citation>
    <scope>NUCLEOTIDE SEQUENCE</scope>
</reference>
<comment type="subcellular location">
    <subcellularLocation>
        <location evidence="1">Cell membrane</location>
        <topology evidence="1">Multi-pass membrane protein</topology>
    </subcellularLocation>
</comment>
<evidence type="ECO:0000313" key="8">
    <source>
        <dbReference type="EMBL" id="GAT44660.1"/>
    </source>
</evidence>
<name>A0ABQ0L0H3_MYCCL</name>
<evidence type="ECO:0000256" key="6">
    <source>
        <dbReference type="SAM" id="Phobius"/>
    </source>
</evidence>
<keyword evidence="2" id="KW-1003">Cell membrane</keyword>
<sequence length="148" mass="15926">MFTRLRGPIYKNTGSVARDHLASERTYLAWLRTGLGFVALGIAVERFAQLNLTELLKPPAVRSEEQAKPSEHDHPHGDADLLAGALLGTGGGAIAYGLARYFSTMRLLEQGLFRPSFYGAGSLGLAVAGISGIVYWTAVKDRRPPQGS</sequence>
<keyword evidence="3 6" id="KW-0812">Transmembrane</keyword>
<dbReference type="PANTHER" id="PTHR34187:SF2">
    <property type="entry name" value="DUF202 DOMAIN-CONTAINING PROTEIN"/>
    <property type="match status" value="1"/>
</dbReference>
<evidence type="ECO:0000256" key="2">
    <source>
        <dbReference type="ARBA" id="ARBA00022475"/>
    </source>
</evidence>
<keyword evidence="5 6" id="KW-0472">Membrane</keyword>
<protein>
    <recommendedName>
        <fullName evidence="7">DUF202 domain-containing protein</fullName>
    </recommendedName>
</protein>
<dbReference type="Proteomes" id="UP000815677">
    <property type="component" value="Unassembled WGS sequence"/>
</dbReference>
<gene>
    <name evidence="8" type="ORF">MCHLO_02275</name>
</gene>
<feature type="domain" description="DUF202" evidence="7">
    <location>
        <begin position="18"/>
        <end position="106"/>
    </location>
</feature>
<evidence type="ECO:0000256" key="1">
    <source>
        <dbReference type="ARBA" id="ARBA00004651"/>
    </source>
</evidence>
<accession>A0ABQ0L0H3</accession>
<feature type="transmembrane region" description="Helical" evidence="6">
    <location>
        <begin position="27"/>
        <end position="48"/>
    </location>
</feature>
<proteinExistence type="predicted"/>
<evidence type="ECO:0000259" key="7">
    <source>
        <dbReference type="Pfam" id="PF02656"/>
    </source>
</evidence>
<feature type="transmembrane region" description="Helical" evidence="6">
    <location>
        <begin position="81"/>
        <end position="103"/>
    </location>
</feature>
<dbReference type="EMBL" id="DF839969">
    <property type="protein sequence ID" value="GAT44660.1"/>
    <property type="molecule type" value="Genomic_DNA"/>
</dbReference>
<dbReference type="InterPro" id="IPR052053">
    <property type="entry name" value="IM_YidH-like"/>
</dbReference>
<keyword evidence="9" id="KW-1185">Reference proteome</keyword>
<evidence type="ECO:0000256" key="4">
    <source>
        <dbReference type="ARBA" id="ARBA00022989"/>
    </source>
</evidence>
<dbReference type="InterPro" id="IPR003807">
    <property type="entry name" value="DUF202"/>
</dbReference>
<evidence type="ECO:0000256" key="3">
    <source>
        <dbReference type="ARBA" id="ARBA00022692"/>
    </source>
</evidence>
<organism evidence="8 9">
    <name type="scientific">Mycena chlorophos</name>
    <name type="common">Agaric fungus</name>
    <name type="synonym">Agaricus chlorophos</name>
    <dbReference type="NCBI Taxonomy" id="658473"/>
    <lineage>
        <taxon>Eukaryota</taxon>
        <taxon>Fungi</taxon>
        <taxon>Dikarya</taxon>
        <taxon>Basidiomycota</taxon>
        <taxon>Agaricomycotina</taxon>
        <taxon>Agaricomycetes</taxon>
        <taxon>Agaricomycetidae</taxon>
        <taxon>Agaricales</taxon>
        <taxon>Marasmiineae</taxon>
        <taxon>Mycenaceae</taxon>
        <taxon>Mycena</taxon>
    </lineage>
</organism>
<dbReference type="PANTHER" id="PTHR34187">
    <property type="entry name" value="FGR18P"/>
    <property type="match status" value="1"/>
</dbReference>
<evidence type="ECO:0000256" key="5">
    <source>
        <dbReference type="ARBA" id="ARBA00023136"/>
    </source>
</evidence>
<keyword evidence="4 6" id="KW-1133">Transmembrane helix</keyword>
<feature type="transmembrane region" description="Helical" evidence="6">
    <location>
        <begin position="115"/>
        <end position="138"/>
    </location>
</feature>
<evidence type="ECO:0000313" key="9">
    <source>
        <dbReference type="Proteomes" id="UP000815677"/>
    </source>
</evidence>